<comment type="caution">
    <text evidence="2">The sequence shown here is derived from an EMBL/GenBank/DDBJ whole genome shotgun (WGS) entry which is preliminary data.</text>
</comment>
<accession>A0ABV2LBT7</accession>
<name>A0ABV2LBT7_9HYPH</name>
<evidence type="ECO:0000256" key="1">
    <source>
        <dbReference type="SAM" id="Phobius"/>
    </source>
</evidence>
<reference evidence="2 3" key="1">
    <citation type="submission" date="2024-06" db="EMBL/GenBank/DDBJ databases">
        <title>Genomic Encyclopedia of Type Strains, Phase IV (KMG-IV): sequencing the most valuable type-strain genomes for metagenomic binning, comparative biology and taxonomic classification.</title>
        <authorList>
            <person name="Goeker M."/>
        </authorList>
    </citation>
    <scope>NUCLEOTIDE SEQUENCE [LARGE SCALE GENOMIC DNA]</scope>
    <source>
        <strain evidence="2 3">DSM 21331</strain>
    </source>
</reference>
<keyword evidence="1" id="KW-1133">Transmembrane helix</keyword>
<keyword evidence="1" id="KW-0472">Membrane</keyword>
<gene>
    <name evidence="2" type="ORF">ABID43_004865</name>
</gene>
<evidence type="ECO:0000313" key="3">
    <source>
        <dbReference type="Proteomes" id="UP001549145"/>
    </source>
</evidence>
<proteinExistence type="predicted"/>
<keyword evidence="3" id="KW-1185">Reference proteome</keyword>
<evidence type="ECO:0000313" key="2">
    <source>
        <dbReference type="EMBL" id="MET3695297.1"/>
    </source>
</evidence>
<organism evidence="2 3">
    <name type="scientific">Methylobacterium goesingense</name>
    <dbReference type="NCBI Taxonomy" id="243690"/>
    <lineage>
        <taxon>Bacteria</taxon>
        <taxon>Pseudomonadati</taxon>
        <taxon>Pseudomonadota</taxon>
        <taxon>Alphaproteobacteria</taxon>
        <taxon>Hyphomicrobiales</taxon>
        <taxon>Methylobacteriaceae</taxon>
        <taxon>Methylobacterium</taxon>
    </lineage>
</organism>
<sequence length="37" mass="4090">MLTASENLVIQHREIVAILVTYALFFAGVIAMAWLIA</sequence>
<dbReference type="EMBL" id="JBEPMM010000025">
    <property type="protein sequence ID" value="MET3695297.1"/>
    <property type="molecule type" value="Genomic_DNA"/>
</dbReference>
<feature type="transmembrane region" description="Helical" evidence="1">
    <location>
        <begin position="15"/>
        <end position="36"/>
    </location>
</feature>
<protein>
    <submittedName>
        <fullName evidence="2">Uncharacterized protein</fullName>
    </submittedName>
</protein>
<dbReference type="Proteomes" id="UP001549145">
    <property type="component" value="Unassembled WGS sequence"/>
</dbReference>
<keyword evidence="1" id="KW-0812">Transmembrane</keyword>